<dbReference type="Gene3D" id="3.20.20.60">
    <property type="entry name" value="Phosphoenolpyruvate-binding domains"/>
    <property type="match status" value="1"/>
</dbReference>
<evidence type="ECO:0000259" key="4">
    <source>
        <dbReference type="Pfam" id="PF03328"/>
    </source>
</evidence>
<dbReference type="GO" id="GO:0046872">
    <property type="term" value="F:metal ion binding"/>
    <property type="evidence" value="ECO:0007669"/>
    <property type="project" value="UniProtKB-KW"/>
</dbReference>
<dbReference type="InterPro" id="IPR040442">
    <property type="entry name" value="Pyrv_kinase-like_dom_sf"/>
</dbReference>
<comment type="similarity">
    <text evidence="1">Belongs to the HpcH/HpaI aldolase family.</text>
</comment>
<dbReference type="InterPro" id="IPR005000">
    <property type="entry name" value="Aldolase/citrate-lyase_domain"/>
</dbReference>
<dbReference type="AlphaFoldDB" id="A0A934UR31"/>
<gene>
    <name evidence="5" type="ORF">I8E28_05930</name>
</gene>
<keyword evidence="6" id="KW-1185">Reference proteome</keyword>
<evidence type="ECO:0000256" key="1">
    <source>
        <dbReference type="ARBA" id="ARBA00005568"/>
    </source>
</evidence>
<dbReference type="RefSeq" id="WP_200787072.1">
    <property type="nucleotide sequence ID" value="NZ_JAEDAO010000001.1"/>
</dbReference>
<dbReference type="EMBL" id="JAEDAO010000001">
    <property type="protein sequence ID" value="MBK0392122.1"/>
    <property type="molecule type" value="Genomic_DNA"/>
</dbReference>
<dbReference type="GO" id="GO:0016832">
    <property type="term" value="F:aldehyde-lyase activity"/>
    <property type="evidence" value="ECO:0007669"/>
    <property type="project" value="TreeGrafter"/>
</dbReference>
<evidence type="ECO:0000313" key="6">
    <source>
        <dbReference type="Proteomes" id="UP000617041"/>
    </source>
</evidence>
<proteinExistence type="inferred from homology"/>
<dbReference type="GO" id="GO:0005737">
    <property type="term" value="C:cytoplasm"/>
    <property type="evidence" value="ECO:0007669"/>
    <property type="project" value="TreeGrafter"/>
</dbReference>
<name>A0A934UR31_9BURK</name>
<dbReference type="PANTHER" id="PTHR30502">
    <property type="entry name" value="2-KETO-3-DEOXY-L-RHAMNONATE ALDOLASE"/>
    <property type="match status" value="1"/>
</dbReference>
<protein>
    <submittedName>
        <fullName evidence="5">Aldolase</fullName>
    </submittedName>
</protein>
<evidence type="ECO:0000256" key="3">
    <source>
        <dbReference type="ARBA" id="ARBA00023239"/>
    </source>
</evidence>
<dbReference type="Pfam" id="PF03328">
    <property type="entry name" value="HpcH_HpaI"/>
    <property type="match status" value="1"/>
</dbReference>
<organism evidence="5 6">
    <name type="scientific">Ramlibacter algicola</name>
    <dbReference type="NCBI Taxonomy" id="2795217"/>
    <lineage>
        <taxon>Bacteria</taxon>
        <taxon>Pseudomonadati</taxon>
        <taxon>Pseudomonadota</taxon>
        <taxon>Betaproteobacteria</taxon>
        <taxon>Burkholderiales</taxon>
        <taxon>Comamonadaceae</taxon>
        <taxon>Ramlibacter</taxon>
    </lineage>
</organism>
<evidence type="ECO:0000256" key="2">
    <source>
        <dbReference type="ARBA" id="ARBA00022723"/>
    </source>
</evidence>
<dbReference type="PANTHER" id="PTHR30502:SF0">
    <property type="entry name" value="PHOSPHOENOLPYRUVATE CARBOXYLASE FAMILY PROTEIN"/>
    <property type="match status" value="1"/>
</dbReference>
<keyword evidence="2" id="KW-0479">Metal-binding</keyword>
<keyword evidence="3" id="KW-0456">Lyase</keyword>
<reference evidence="5" key="1">
    <citation type="submission" date="2020-12" db="EMBL/GenBank/DDBJ databases">
        <title>Ramlibacter sp. nov., isolated from a freshwater alga, Cryptomonas.</title>
        <authorList>
            <person name="Kim H.M."/>
            <person name="Jeon C.O."/>
        </authorList>
    </citation>
    <scope>NUCLEOTIDE SEQUENCE</scope>
    <source>
        <strain evidence="5">CrO1</strain>
    </source>
</reference>
<sequence length="262" mass="27813">MLPPNPVFEAFDKRNVAYGTFIQNNSPENCEIAAGAGLDFVIIDMEHGTFGIESAANMIRAAESCGTAPFVRIPEASRATVLKVLDAGAVGIIVPNVESAEQLREVIASTRYAPNGTRGACPCVRSTGHGIVDWQTSTAWAEKNIMVVALVETKAGVDNFAEIVAVEGLNVVGVGQFDLSMSLGYAGDHKHPEVVRKQAEMNQLALANGVDVLGVIFESEAAPIRAGVERLRGQGARFIALTGDRFVLADTYRSVAAAVNLR</sequence>
<dbReference type="SUPFAM" id="SSF51621">
    <property type="entry name" value="Phosphoenolpyruvate/pyruvate domain"/>
    <property type="match status" value="1"/>
</dbReference>
<dbReference type="Proteomes" id="UP000617041">
    <property type="component" value="Unassembled WGS sequence"/>
</dbReference>
<dbReference type="InterPro" id="IPR050251">
    <property type="entry name" value="HpcH-HpaI_aldolase"/>
</dbReference>
<accession>A0A934UR31</accession>
<comment type="caution">
    <text evidence="5">The sequence shown here is derived from an EMBL/GenBank/DDBJ whole genome shotgun (WGS) entry which is preliminary data.</text>
</comment>
<evidence type="ECO:0000313" key="5">
    <source>
        <dbReference type="EMBL" id="MBK0392122.1"/>
    </source>
</evidence>
<feature type="domain" description="HpcH/HpaI aldolase/citrate lyase" evidence="4">
    <location>
        <begin position="18"/>
        <end position="245"/>
    </location>
</feature>
<dbReference type="InterPro" id="IPR015813">
    <property type="entry name" value="Pyrv/PenolPyrv_kinase-like_dom"/>
</dbReference>